<feature type="transmembrane region" description="Helical" evidence="1">
    <location>
        <begin position="483"/>
        <end position="503"/>
    </location>
</feature>
<feature type="transmembrane region" description="Helical" evidence="1">
    <location>
        <begin position="376"/>
        <end position="396"/>
    </location>
</feature>
<keyword evidence="1" id="KW-0812">Transmembrane</keyword>
<feature type="transmembrane region" description="Helical" evidence="1">
    <location>
        <begin position="45"/>
        <end position="64"/>
    </location>
</feature>
<organism evidence="2 3">
    <name type="scientific">Pseudolysinimonas yzui</name>
    <dbReference type="NCBI Taxonomy" id="2708254"/>
    <lineage>
        <taxon>Bacteria</taxon>
        <taxon>Bacillati</taxon>
        <taxon>Actinomycetota</taxon>
        <taxon>Actinomycetes</taxon>
        <taxon>Micrococcales</taxon>
        <taxon>Microbacteriaceae</taxon>
        <taxon>Pseudolysinimonas</taxon>
    </lineage>
</organism>
<keyword evidence="1" id="KW-0472">Membrane</keyword>
<dbReference type="AlphaFoldDB" id="A0A8J3E0T8"/>
<keyword evidence="3" id="KW-1185">Reference proteome</keyword>
<sequence>MNAFRVPGAAKWAALGVVLAGAGIVLLWNGAALASELDAVTRHRVVVVAGALASLGAFVIPLVIARSQLLHPRALWLFGFRPLSIAGAVLLTTLVGPALLLVPVALAPLQLWTGPAVATATLAVPLIVIEGVFAARIGVVIGSVLLHRPRVGALIRALAVLIFVAGALIIVAHLAPTLAELLPAAWWPTVLVVVVALAPLRDPAIADTLTALPLGAFWRAPSHQAAGDAALVSQDFALGALTIAVLVLIWIASLAYQLRPTRRIPRERAALVPGWFRRLPSTPVGAVAARSFTYWARDPRYRTALAVLPAVPVVTLLAMWIAGIPFSIATLVPLPLVVLLLAWGTLHNDVAYDSTAMWTQLAAHTRGVDDRIGRMLPVLAMGVPVVLVGTVLTAWAHGDWMIAPAVFGVATAILLGGIGVSSVISANHPYPATRPGDAPFQQPQVPGASGSGIQFGSIVLILLVAAPAITATVVHLLGVPGPWVWLALAVGVGVGLLAFASGIRVGAAAYDRSTPELLDFAARH</sequence>
<name>A0A8J3E0T8_9MICO</name>
<accession>A0A8J3E0T8</accession>
<feature type="transmembrane region" description="Helical" evidence="1">
    <location>
        <begin position="304"/>
        <end position="322"/>
    </location>
</feature>
<dbReference type="Proteomes" id="UP000617531">
    <property type="component" value="Unassembled WGS sequence"/>
</dbReference>
<dbReference type="EMBL" id="BNAI01000001">
    <property type="protein sequence ID" value="GHF03975.1"/>
    <property type="molecule type" value="Genomic_DNA"/>
</dbReference>
<evidence type="ECO:0008006" key="4">
    <source>
        <dbReference type="Google" id="ProtNLM"/>
    </source>
</evidence>
<feature type="transmembrane region" description="Helical" evidence="1">
    <location>
        <begin position="12"/>
        <end position="33"/>
    </location>
</feature>
<keyword evidence="1" id="KW-1133">Transmembrane helix</keyword>
<proteinExistence type="predicted"/>
<dbReference type="RefSeq" id="WP_191281378.1">
    <property type="nucleotide sequence ID" value="NZ_BNAI01000001.1"/>
</dbReference>
<feature type="transmembrane region" description="Helical" evidence="1">
    <location>
        <begin position="458"/>
        <end position="477"/>
    </location>
</feature>
<comment type="caution">
    <text evidence="2">The sequence shown here is derived from an EMBL/GenBank/DDBJ whole genome shotgun (WGS) entry which is preliminary data.</text>
</comment>
<feature type="transmembrane region" description="Helical" evidence="1">
    <location>
        <begin position="85"/>
        <end position="106"/>
    </location>
</feature>
<gene>
    <name evidence="2" type="ORF">GCM10011600_00320</name>
</gene>
<evidence type="ECO:0000313" key="2">
    <source>
        <dbReference type="EMBL" id="GHF03975.1"/>
    </source>
</evidence>
<feature type="transmembrane region" description="Helical" evidence="1">
    <location>
        <begin position="236"/>
        <end position="258"/>
    </location>
</feature>
<reference evidence="2" key="1">
    <citation type="journal article" date="2014" name="Int. J. Syst. Evol. Microbiol.">
        <title>Complete genome sequence of Corynebacterium casei LMG S-19264T (=DSM 44701T), isolated from a smear-ripened cheese.</title>
        <authorList>
            <consortium name="US DOE Joint Genome Institute (JGI-PGF)"/>
            <person name="Walter F."/>
            <person name="Albersmeier A."/>
            <person name="Kalinowski J."/>
            <person name="Ruckert C."/>
        </authorList>
    </citation>
    <scope>NUCLEOTIDE SEQUENCE</scope>
    <source>
        <strain evidence="2">CGMCC 1.16548</strain>
    </source>
</reference>
<reference evidence="2" key="2">
    <citation type="submission" date="2020-09" db="EMBL/GenBank/DDBJ databases">
        <authorList>
            <person name="Sun Q."/>
            <person name="Zhou Y."/>
        </authorList>
    </citation>
    <scope>NUCLEOTIDE SEQUENCE</scope>
    <source>
        <strain evidence="2">CGMCC 1.16548</strain>
    </source>
</reference>
<feature type="transmembrane region" description="Helical" evidence="1">
    <location>
        <begin position="126"/>
        <end position="146"/>
    </location>
</feature>
<feature type="transmembrane region" description="Helical" evidence="1">
    <location>
        <begin position="402"/>
        <end position="424"/>
    </location>
</feature>
<evidence type="ECO:0000313" key="3">
    <source>
        <dbReference type="Proteomes" id="UP000617531"/>
    </source>
</evidence>
<protein>
    <recommendedName>
        <fullName evidence="4">ABC-2 type transport system permease protein</fullName>
    </recommendedName>
</protein>
<feature type="transmembrane region" description="Helical" evidence="1">
    <location>
        <begin position="153"/>
        <end position="175"/>
    </location>
</feature>
<feature type="transmembrane region" description="Helical" evidence="1">
    <location>
        <begin position="328"/>
        <end position="346"/>
    </location>
</feature>
<evidence type="ECO:0000256" key="1">
    <source>
        <dbReference type="SAM" id="Phobius"/>
    </source>
</evidence>